<evidence type="ECO:0000256" key="6">
    <source>
        <dbReference type="ARBA" id="ARBA00022729"/>
    </source>
</evidence>
<keyword evidence="8 12" id="KW-1133">Transmembrane helix</keyword>
<gene>
    <name evidence="15" type="ORF">OIU84_001636</name>
</gene>
<feature type="chain" id="PRO_5042175782" description="Protein kinase domain-containing protein" evidence="13">
    <location>
        <begin position="23"/>
        <end position="621"/>
    </location>
</feature>
<keyword evidence="3" id="KW-0134">Cell wall</keyword>
<accession>A0AAD6K7A3</accession>
<protein>
    <recommendedName>
        <fullName evidence="14">Protein kinase domain-containing protein</fullName>
    </recommendedName>
</protein>
<evidence type="ECO:0000259" key="14">
    <source>
        <dbReference type="PROSITE" id="PS50011"/>
    </source>
</evidence>
<dbReference type="InterPro" id="IPR001611">
    <property type="entry name" value="Leu-rich_rpt"/>
</dbReference>
<organism evidence="15 16">
    <name type="scientific">Salix udensis</name>
    <dbReference type="NCBI Taxonomy" id="889485"/>
    <lineage>
        <taxon>Eukaryota</taxon>
        <taxon>Viridiplantae</taxon>
        <taxon>Streptophyta</taxon>
        <taxon>Embryophyta</taxon>
        <taxon>Tracheophyta</taxon>
        <taxon>Spermatophyta</taxon>
        <taxon>Magnoliopsida</taxon>
        <taxon>eudicotyledons</taxon>
        <taxon>Gunneridae</taxon>
        <taxon>Pentapetalae</taxon>
        <taxon>rosids</taxon>
        <taxon>fabids</taxon>
        <taxon>Malpighiales</taxon>
        <taxon>Salicaceae</taxon>
        <taxon>Saliceae</taxon>
        <taxon>Salix</taxon>
    </lineage>
</organism>
<keyword evidence="6 13" id="KW-0732">Signal</keyword>
<dbReference type="InterPro" id="IPR046959">
    <property type="entry name" value="PRK1-6/SRF4-like"/>
</dbReference>
<evidence type="ECO:0000256" key="7">
    <source>
        <dbReference type="ARBA" id="ARBA00022737"/>
    </source>
</evidence>
<dbReference type="Gene3D" id="3.80.10.10">
    <property type="entry name" value="Ribonuclease Inhibitor"/>
    <property type="match status" value="1"/>
</dbReference>
<dbReference type="InterPro" id="IPR000719">
    <property type="entry name" value="Prot_kinase_dom"/>
</dbReference>
<evidence type="ECO:0000256" key="2">
    <source>
        <dbReference type="ARBA" id="ARBA00004370"/>
    </source>
</evidence>
<evidence type="ECO:0000256" key="12">
    <source>
        <dbReference type="SAM" id="Phobius"/>
    </source>
</evidence>
<dbReference type="EMBL" id="JAPFFJ010000010">
    <property type="protein sequence ID" value="KAJ6418298.1"/>
    <property type="molecule type" value="Genomic_DNA"/>
</dbReference>
<sequence>MDRTLIWVLPVLIFLILPKSSSEDENVRKALVQFMEKLSAGHGQNGQNRGWDISSDPCNSTWKGVDCLGSQNVKRIVLNKLNLTGIFDAAAVCTAKSLLVLSLKENNISGVIPDEIGNCKRLSHLYVGGNRFTGDIPDTISQLRNLKRLDVSNNNFSGELPDMSRIPGLLTFFAENNQLSGAIPDFDFSYLQEFSVANNNFSGPIPDVKSKFGDDSFTGNPGLCGTLLSKACPPPPPPSKKESKHSPADRLLILSGYILFAVAVLLLFSLYLFKKNKSKRETIKGVKKGKVVNESKEPSSNSSESRTGGNRSQYSITSAEAGTTSSSLVVLPSPVVKDLKFEDLLRAPAELLGRGKHGSSYKAMLDNATILAVKRIKDLGISAEEFKSRLQRIGQVKHPRVLPPVAFYCSEQEKLLVQAYQQNGSLFKLLHDDSGSQNGQVFDWRSRLDAAASIAETLAYMHEQLQEDGIAHGNLKSTNILFNNKMEPCISEYGQDQSILSQSDSLKTDARGRNVAHSSFKLDVYGYGVVLLELLTGKPVQNKGFDLASWVSSVVREEWSAEVFDRALISEGACEERMVKLLQVAQKCIHPSPNERPSTHQISAMINTIKEDQERSITTEP</sequence>
<evidence type="ECO:0000256" key="8">
    <source>
        <dbReference type="ARBA" id="ARBA00022989"/>
    </source>
</evidence>
<dbReference type="Gene3D" id="1.10.510.10">
    <property type="entry name" value="Transferase(Phosphotransferase) domain 1"/>
    <property type="match status" value="1"/>
</dbReference>
<evidence type="ECO:0000256" key="13">
    <source>
        <dbReference type="SAM" id="SignalP"/>
    </source>
</evidence>
<feature type="region of interest" description="Disordered" evidence="11">
    <location>
        <begin position="284"/>
        <end position="314"/>
    </location>
</feature>
<dbReference type="InterPro" id="IPR011009">
    <property type="entry name" value="Kinase-like_dom_sf"/>
</dbReference>
<keyword evidence="4" id="KW-0433">Leucine-rich repeat</keyword>
<keyword evidence="3" id="KW-0964">Secreted</keyword>
<evidence type="ECO:0000256" key="3">
    <source>
        <dbReference type="ARBA" id="ARBA00022512"/>
    </source>
</evidence>
<dbReference type="PANTHER" id="PTHR48007">
    <property type="entry name" value="LEUCINE-RICH REPEAT RECEPTOR-LIKE PROTEIN KINASE PXC1"/>
    <property type="match status" value="1"/>
</dbReference>
<dbReference type="PROSITE" id="PS50011">
    <property type="entry name" value="PROTEIN_KINASE_DOM"/>
    <property type="match status" value="1"/>
</dbReference>
<evidence type="ECO:0000256" key="11">
    <source>
        <dbReference type="SAM" id="MobiDB-lite"/>
    </source>
</evidence>
<dbReference type="GO" id="GO:0005524">
    <property type="term" value="F:ATP binding"/>
    <property type="evidence" value="ECO:0007669"/>
    <property type="project" value="InterPro"/>
</dbReference>
<dbReference type="PANTHER" id="PTHR48007:SF79">
    <property type="entry name" value="(WILD MALAYSIAN BANANA) HYPOTHETICAL PROTEIN"/>
    <property type="match status" value="1"/>
</dbReference>
<dbReference type="FunFam" id="3.80.10.10:FF:000400">
    <property type="entry name" value="Nuclear pore complex protein NUP107"/>
    <property type="match status" value="1"/>
</dbReference>
<evidence type="ECO:0000256" key="10">
    <source>
        <dbReference type="ARBA" id="ARBA00038043"/>
    </source>
</evidence>
<feature type="signal peptide" evidence="13">
    <location>
        <begin position="1"/>
        <end position="22"/>
    </location>
</feature>
<name>A0AAD6K7A3_9ROSI</name>
<dbReference type="Pfam" id="PF00560">
    <property type="entry name" value="LRR_1"/>
    <property type="match status" value="1"/>
</dbReference>
<evidence type="ECO:0000256" key="1">
    <source>
        <dbReference type="ARBA" id="ARBA00004191"/>
    </source>
</evidence>
<dbReference type="InterPro" id="IPR032675">
    <property type="entry name" value="LRR_dom_sf"/>
</dbReference>
<feature type="domain" description="Protein kinase" evidence="14">
    <location>
        <begin position="346"/>
        <end position="606"/>
    </location>
</feature>
<keyword evidence="7" id="KW-0677">Repeat</keyword>
<evidence type="ECO:0000313" key="15">
    <source>
        <dbReference type="EMBL" id="KAJ6418298.1"/>
    </source>
</evidence>
<dbReference type="Gene3D" id="3.30.200.20">
    <property type="entry name" value="Phosphorylase Kinase, domain 1"/>
    <property type="match status" value="1"/>
</dbReference>
<keyword evidence="5 12" id="KW-0812">Transmembrane</keyword>
<dbReference type="AlphaFoldDB" id="A0AAD6K7A3"/>
<dbReference type="Pfam" id="PF00069">
    <property type="entry name" value="Pkinase"/>
    <property type="match status" value="1"/>
</dbReference>
<comment type="subcellular location">
    <subcellularLocation>
        <location evidence="2">Membrane</location>
    </subcellularLocation>
    <subcellularLocation>
        <location evidence="1">Secreted</location>
        <location evidence="1">Cell wall</location>
    </subcellularLocation>
</comment>
<evidence type="ECO:0000313" key="16">
    <source>
        <dbReference type="Proteomes" id="UP001162972"/>
    </source>
</evidence>
<comment type="similarity">
    <text evidence="10">Belongs to the polygalacturonase-inhibiting protein family.</text>
</comment>
<evidence type="ECO:0000256" key="4">
    <source>
        <dbReference type="ARBA" id="ARBA00022614"/>
    </source>
</evidence>
<feature type="transmembrane region" description="Helical" evidence="12">
    <location>
        <begin position="251"/>
        <end position="273"/>
    </location>
</feature>
<dbReference type="SUPFAM" id="SSF56112">
    <property type="entry name" value="Protein kinase-like (PK-like)"/>
    <property type="match status" value="1"/>
</dbReference>
<reference evidence="15 16" key="1">
    <citation type="journal article" date="2023" name="Int. J. Mol. Sci.">
        <title>De Novo Assembly and Annotation of 11 Diverse Shrub Willow (Salix) Genomes Reveals Novel Gene Organization in Sex-Linked Regions.</title>
        <authorList>
            <person name="Hyden B."/>
            <person name="Feng K."/>
            <person name="Yates T.B."/>
            <person name="Jawdy S."/>
            <person name="Cereghino C."/>
            <person name="Smart L.B."/>
            <person name="Muchero W."/>
        </authorList>
    </citation>
    <scope>NUCLEOTIDE SEQUENCE [LARGE SCALE GENOMIC DNA]</scope>
    <source>
        <tissue evidence="15">Shoot tip</tissue>
    </source>
</reference>
<dbReference type="Pfam" id="PF13855">
    <property type="entry name" value="LRR_8"/>
    <property type="match status" value="1"/>
</dbReference>
<feature type="compositionally biased region" description="Low complexity" evidence="11">
    <location>
        <begin position="298"/>
        <end position="312"/>
    </location>
</feature>
<dbReference type="GO" id="GO:0016020">
    <property type="term" value="C:membrane"/>
    <property type="evidence" value="ECO:0007669"/>
    <property type="project" value="UniProtKB-SubCell"/>
</dbReference>
<proteinExistence type="inferred from homology"/>
<dbReference type="SUPFAM" id="SSF52058">
    <property type="entry name" value="L domain-like"/>
    <property type="match status" value="1"/>
</dbReference>
<evidence type="ECO:0000256" key="5">
    <source>
        <dbReference type="ARBA" id="ARBA00022692"/>
    </source>
</evidence>
<dbReference type="GO" id="GO:0004672">
    <property type="term" value="F:protein kinase activity"/>
    <property type="evidence" value="ECO:0007669"/>
    <property type="project" value="InterPro"/>
</dbReference>
<dbReference type="Proteomes" id="UP001162972">
    <property type="component" value="Chromosome 12"/>
</dbReference>
<keyword evidence="16" id="KW-1185">Reference proteome</keyword>
<comment type="caution">
    <text evidence="15">The sequence shown here is derived from an EMBL/GenBank/DDBJ whole genome shotgun (WGS) entry which is preliminary data.</text>
</comment>
<keyword evidence="9 12" id="KW-0472">Membrane</keyword>
<evidence type="ECO:0000256" key="9">
    <source>
        <dbReference type="ARBA" id="ARBA00023136"/>
    </source>
</evidence>